<keyword evidence="6 12" id="KW-0812">Transmembrane</keyword>
<feature type="transmembrane region" description="Helical" evidence="13">
    <location>
        <begin position="6"/>
        <end position="30"/>
    </location>
</feature>
<organism evidence="14">
    <name type="scientific">Tachycines zorzini</name>
    <dbReference type="NCBI Taxonomy" id="2808977"/>
    <lineage>
        <taxon>Eukaryota</taxon>
        <taxon>Metazoa</taxon>
        <taxon>Ecdysozoa</taxon>
        <taxon>Arthropoda</taxon>
        <taxon>Hexapoda</taxon>
        <taxon>Insecta</taxon>
        <taxon>Pterygota</taxon>
        <taxon>Neoptera</taxon>
        <taxon>Polyneoptera</taxon>
        <taxon>Orthoptera</taxon>
        <taxon>Ensifera</taxon>
        <taxon>Tettigoniidea</taxon>
        <taxon>Rhaphidophoroidea</taxon>
        <taxon>Rhaphidophoridae</taxon>
        <taxon>Aemodogryllinae</taxon>
        <taxon>Tachycines</taxon>
    </lineage>
</organism>
<dbReference type="Pfam" id="PF00895">
    <property type="entry name" value="ATP-synt_8"/>
    <property type="match status" value="1"/>
</dbReference>
<keyword evidence="5 12" id="KW-0138">CF(0)</keyword>
<comment type="subcellular location">
    <subcellularLocation>
        <location evidence="1 12">Mitochondrion membrane</location>
        <topology evidence="1 12">Single-pass membrane protein</topology>
    </subcellularLocation>
</comment>
<evidence type="ECO:0000256" key="1">
    <source>
        <dbReference type="ARBA" id="ARBA00004304"/>
    </source>
</evidence>
<evidence type="ECO:0000256" key="11">
    <source>
        <dbReference type="ARBA" id="ARBA00023136"/>
    </source>
</evidence>
<keyword evidence="8 13" id="KW-1133">Transmembrane helix</keyword>
<evidence type="ECO:0000256" key="4">
    <source>
        <dbReference type="ARBA" id="ARBA00022448"/>
    </source>
</evidence>
<geneLocation type="mitochondrion" evidence="14"/>
<evidence type="ECO:0000256" key="6">
    <source>
        <dbReference type="ARBA" id="ARBA00022692"/>
    </source>
</evidence>
<keyword evidence="4 12" id="KW-0813">Transport</keyword>
<protein>
    <recommendedName>
        <fullName evidence="12">ATP synthase complex subunit 8</fullName>
    </recommendedName>
</protein>
<dbReference type="GO" id="GO:0015078">
    <property type="term" value="F:proton transmembrane transporter activity"/>
    <property type="evidence" value="ECO:0007669"/>
    <property type="project" value="InterPro"/>
</dbReference>
<evidence type="ECO:0000256" key="9">
    <source>
        <dbReference type="ARBA" id="ARBA00023065"/>
    </source>
</evidence>
<evidence type="ECO:0000256" key="7">
    <source>
        <dbReference type="ARBA" id="ARBA00022781"/>
    </source>
</evidence>
<dbReference type="GO" id="GO:0045259">
    <property type="term" value="C:proton-transporting ATP synthase complex"/>
    <property type="evidence" value="ECO:0007669"/>
    <property type="project" value="UniProtKB-KW"/>
</dbReference>
<dbReference type="GO" id="GO:0015986">
    <property type="term" value="P:proton motive force-driven ATP synthesis"/>
    <property type="evidence" value="ECO:0007669"/>
    <property type="project" value="InterPro"/>
</dbReference>
<comment type="subunit">
    <text evidence="3">F-type ATPases have 2 components, CF(1) - the catalytic core - and CF(0) - the membrane proton channel.</text>
</comment>
<dbReference type="RefSeq" id="YP_010161937.1">
    <property type="nucleotide sequence ID" value="NC_057442.1"/>
</dbReference>
<keyword evidence="11 13" id="KW-0472">Membrane</keyword>
<dbReference type="InterPro" id="IPR001421">
    <property type="entry name" value="ATP8_metazoa"/>
</dbReference>
<evidence type="ECO:0000256" key="5">
    <source>
        <dbReference type="ARBA" id="ARBA00022547"/>
    </source>
</evidence>
<evidence type="ECO:0000256" key="12">
    <source>
        <dbReference type="RuleBase" id="RU003661"/>
    </source>
</evidence>
<evidence type="ECO:0000256" key="13">
    <source>
        <dbReference type="SAM" id="Phobius"/>
    </source>
</evidence>
<keyword evidence="7 12" id="KW-0375">Hydrogen ion transport</keyword>
<dbReference type="AlphaFoldDB" id="A0A890W5R0"/>
<name>A0A890W5R0_9ORTH</name>
<proteinExistence type="inferred from homology"/>
<dbReference type="GeneID" id="67263926"/>
<dbReference type="EMBL" id="MW322826">
    <property type="protein sequence ID" value="QRI61339.1"/>
    <property type="molecule type" value="Genomic_DNA"/>
</dbReference>
<accession>A0A890W5R0</accession>
<sequence length="52" mass="6127">MPQMAPISWLVLFIMFSMSLIMFCSMNYFIMSLPTPSSSKSNIIKKSMNWKW</sequence>
<dbReference type="GO" id="GO:0031966">
    <property type="term" value="C:mitochondrial membrane"/>
    <property type="evidence" value="ECO:0007669"/>
    <property type="project" value="UniProtKB-SubCell"/>
</dbReference>
<keyword evidence="10 12" id="KW-0496">Mitochondrion</keyword>
<evidence type="ECO:0000256" key="10">
    <source>
        <dbReference type="ARBA" id="ARBA00023128"/>
    </source>
</evidence>
<reference evidence="14" key="1">
    <citation type="submission" date="2020-12" db="EMBL/GenBank/DDBJ databases">
        <title>The complete mitochondrial genome of Tachycines (Gymnaeta) zorzini (Orthoptera: Rhaphidophoridae).</title>
        <authorList>
            <person name="Wang Y."/>
        </authorList>
    </citation>
    <scope>NUCLEOTIDE SEQUENCE</scope>
</reference>
<evidence type="ECO:0000256" key="8">
    <source>
        <dbReference type="ARBA" id="ARBA00022989"/>
    </source>
</evidence>
<evidence type="ECO:0000256" key="3">
    <source>
        <dbReference type="ARBA" id="ARBA00011291"/>
    </source>
</evidence>
<evidence type="ECO:0000313" key="14">
    <source>
        <dbReference type="EMBL" id="QRI61339.1"/>
    </source>
</evidence>
<keyword evidence="9 12" id="KW-0406">Ion transport</keyword>
<evidence type="ECO:0000256" key="2">
    <source>
        <dbReference type="ARBA" id="ARBA00008892"/>
    </source>
</evidence>
<gene>
    <name evidence="14" type="primary">atp8</name>
</gene>
<comment type="similarity">
    <text evidence="2 12">Belongs to the ATPase protein 8 family.</text>
</comment>